<dbReference type="PROSITE" id="PS00107">
    <property type="entry name" value="PROTEIN_KINASE_ATP"/>
    <property type="match status" value="1"/>
</dbReference>
<feature type="compositionally biased region" description="Polar residues" evidence="4">
    <location>
        <begin position="523"/>
        <end position="534"/>
    </location>
</feature>
<evidence type="ECO:0000256" key="3">
    <source>
        <dbReference type="SAM" id="Coils"/>
    </source>
</evidence>
<dbReference type="AlphaFoldDB" id="A0A9N9D0L1"/>
<dbReference type="Proteomes" id="UP000789508">
    <property type="component" value="Unassembled WGS sequence"/>
</dbReference>
<comment type="caution">
    <text evidence="6">The sequence shown here is derived from an EMBL/GenBank/DDBJ whole genome shotgun (WGS) entry which is preliminary data.</text>
</comment>
<dbReference type="FunFam" id="1.10.510.10:FF:000947">
    <property type="entry name" value="serine/threonine-protein kinase OSR1"/>
    <property type="match status" value="1"/>
</dbReference>
<keyword evidence="2" id="KW-0547">Nucleotide-binding</keyword>
<proteinExistence type="inferred from homology"/>
<dbReference type="InterPro" id="IPR000719">
    <property type="entry name" value="Prot_kinase_dom"/>
</dbReference>
<dbReference type="EMBL" id="CAJVPS010006075">
    <property type="protein sequence ID" value="CAG8621496.1"/>
    <property type="molecule type" value="Genomic_DNA"/>
</dbReference>
<feature type="region of interest" description="Disordered" evidence="4">
    <location>
        <begin position="446"/>
        <end position="580"/>
    </location>
</feature>
<dbReference type="Gene3D" id="3.30.200.20">
    <property type="entry name" value="Phosphorylase Kinase, domain 1"/>
    <property type="match status" value="1"/>
</dbReference>
<evidence type="ECO:0000313" key="7">
    <source>
        <dbReference type="Proteomes" id="UP000789508"/>
    </source>
</evidence>
<reference evidence="6" key="1">
    <citation type="submission" date="2021-06" db="EMBL/GenBank/DDBJ databases">
        <authorList>
            <person name="Kallberg Y."/>
            <person name="Tangrot J."/>
            <person name="Rosling A."/>
        </authorList>
    </citation>
    <scope>NUCLEOTIDE SEQUENCE</scope>
    <source>
        <strain evidence="6">FL130A</strain>
    </source>
</reference>
<feature type="compositionally biased region" description="Basic and acidic residues" evidence="4">
    <location>
        <begin position="341"/>
        <end position="352"/>
    </location>
</feature>
<gene>
    <name evidence="6" type="ORF">ALEPTO_LOCUS8980</name>
</gene>
<feature type="compositionally biased region" description="Low complexity" evidence="4">
    <location>
        <begin position="536"/>
        <end position="551"/>
    </location>
</feature>
<keyword evidence="7" id="KW-1185">Reference proteome</keyword>
<evidence type="ECO:0000256" key="4">
    <source>
        <dbReference type="SAM" id="MobiDB-lite"/>
    </source>
</evidence>
<name>A0A9N9D0L1_9GLOM</name>
<keyword evidence="2" id="KW-0067">ATP-binding</keyword>
<feature type="compositionally biased region" description="Basic and acidic residues" evidence="4">
    <location>
        <begin position="475"/>
        <end position="491"/>
    </location>
</feature>
<feature type="compositionally biased region" description="Polar residues" evidence="4">
    <location>
        <begin position="353"/>
        <end position="373"/>
    </location>
</feature>
<feature type="compositionally biased region" description="Basic and acidic residues" evidence="4">
    <location>
        <begin position="564"/>
        <end position="580"/>
    </location>
</feature>
<dbReference type="GO" id="GO:0043539">
    <property type="term" value="F:protein serine/threonine kinase activator activity"/>
    <property type="evidence" value="ECO:0007669"/>
    <property type="project" value="InterPro"/>
</dbReference>
<organism evidence="6 7">
    <name type="scientific">Ambispora leptoticha</name>
    <dbReference type="NCBI Taxonomy" id="144679"/>
    <lineage>
        <taxon>Eukaryota</taxon>
        <taxon>Fungi</taxon>
        <taxon>Fungi incertae sedis</taxon>
        <taxon>Mucoromycota</taxon>
        <taxon>Glomeromycotina</taxon>
        <taxon>Glomeromycetes</taxon>
        <taxon>Archaeosporales</taxon>
        <taxon>Ambisporaceae</taxon>
        <taxon>Ambispora</taxon>
    </lineage>
</organism>
<comment type="similarity">
    <text evidence="1">Belongs to the protein kinase superfamily. STE Ser/Thr protein kinase family. STE20 subfamily.</text>
</comment>
<keyword evidence="3" id="KW-0175">Coiled coil</keyword>
<dbReference type="GO" id="GO:0004672">
    <property type="term" value="F:protein kinase activity"/>
    <property type="evidence" value="ECO:0007669"/>
    <property type="project" value="InterPro"/>
</dbReference>
<dbReference type="GO" id="GO:0005524">
    <property type="term" value="F:ATP binding"/>
    <property type="evidence" value="ECO:0007669"/>
    <property type="project" value="UniProtKB-UniRule"/>
</dbReference>
<feature type="compositionally biased region" description="Polar residues" evidence="4">
    <location>
        <begin position="380"/>
        <end position="393"/>
    </location>
</feature>
<sequence length="750" mass="83798">MSISSVSSATNHSADEHVFSSNFEDYEIRNPIGYGSSAIVYNAVYKPLHKEVAVKIIDMDYFERDQIDELRRETQTMSLSKHVNILRVYGSFVKESKLYIVTPYMAAGSCLDIMKTAHPEGLDEVVIATILKQALQGLDYLHKHGHIHRDVKAGNLLMDEDGSVLLADFGVSSSLEYGDRKNYRRTFVGTPCWMAPEVMEQAAYDYKADIWSFGITAIELATGHAPFAKYPPLKVLMLTIQNDPPTLNRDKTKHKYSKSLKEMIDTCLQKDPSKRPNTEKLLTHPFFKQAKRKEFLVTKLLQNLPPLEQRPHKRVQQKPITYTRGVSWDFADVEKKDEHINKTMDVEQKDDASISSEDNSLTATKKVSFTASEVTEKNSNKISDGVSSTSTKPSRFVKEEKSSSEITLTSSAQNHQSSQLISILQNQSISSFQQLKEEGVIANNNASSATSENQQQNKLQTQGEVKKGRFSVIENTKREKSASGGSLHDDNAQYPTLNNQKSNENFTDSRRGRFDVQHPNPANDIQSVNISVPNVSRENSLHSPSSLSRESTISRGDGLTFNDVHVKPSNRENGINHETTEKAHTKKGRFVVVGDPATKLDDPMPSPGKILNSDITYSPQSTYLGNSTSTSPSSSLTRGQNLNLDPSSLLSHIEVLMQKLLHMNENTVENKVIATETAISLGTLDSKFKLLNRENEELRKENEMLKSKLDQLSRSSNSNSASLVNNSSIPNYVITAQHQQLFEPPNSKSI</sequence>
<protein>
    <submittedName>
        <fullName evidence="6">2271_t:CDS:1</fullName>
    </submittedName>
</protein>
<dbReference type="PROSITE" id="PS50011">
    <property type="entry name" value="PROTEIN_KINASE_DOM"/>
    <property type="match status" value="1"/>
</dbReference>
<dbReference type="InterPro" id="IPR017441">
    <property type="entry name" value="Protein_kinase_ATP_BS"/>
</dbReference>
<feature type="compositionally biased region" description="Low complexity" evidence="4">
    <location>
        <begin position="627"/>
        <end position="637"/>
    </location>
</feature>
<feature type="domain" description="Protein kinase" evidence="5">
    <location>
        <begin position="26"/>
        <end position="287"/>
    </location>
</feature>
<feature type="binding site" evidence="2">
    <location>
        <position position="55"/>
    </location>
    <ligand>
        <name>ATP</name>
        <dbReference type="ChEBI" id="CHEBI:30616"/>
    </ligand>
</feature>
<dbReference type="PANTHER" id="PTHR48014">
    <property type="entry name" value="SERINE/THREONINE-PROTEIN KINASE FRAY2"/>
    <property type="match status" value="1"/>
</dbReference>
<feature type="compositionally biased region" description="Polar residues" evidence="4">
    <location>
        <begin position="493"/>
        <end position="506"/>
    </location>
</feature>
<evidence type="ECO:0000313" key="6">
    <source>
        <dbReference type="EMBL" id="CAG8621496.1"/>
    </source>
</evidence>
<dbReference type="Pfam" id="PF00069">
    <property type="entry name" value="Pkinase"/>
    <property type="match status" value="1"/>
</dbReference>
<dbReference type="InterPro" id="IPR047173">
    <property type="entry name" value="STRAD_A/B-like"/>
</dbReference>
<feature type="compositionally biased region" description="Polar residues" evidence="4">
    <location>
        <begin position="404"/>
        <end position="414"/>
    </location>
</feature>
<dbReference type="OrthoDB" id="248923at2759"/>
<feature type="compositionally biased region" description="Low complexity" evidence="4">
    <location>
        <begin position="446"/>
        <end position="457"/>
    </location>
</feature>
<accession>A0A9N9D0L1</accession>
<dbReference type="PANTHER" id="PTHR48014:SF21">
    <property type="entry name" value="SERINE_THREONINE-PROTEIN KINASE FRAY2"/>
    <property type="match status" value="1"/>
</dbReference>
<dbReference type="SMART" id="SM00220">
    <property type="entry name" value="S_TKc"/>
    <property type="match status" value="1"/>
</dbReference>
<evidence type="ECO:0000256" key="2">
    <source>
        <dbReference type="PROSITE-ProRule" id="PRU10141"/>
    </source>
</evidence>
<feature type="region of interest" description="Disordered" evidence="4">
    <location>
        <begin position="621"/>
        <end position="640"/>
    </location>
</feature>
<evidence type="ECO:0000256" key="1">
    <source>
        <dbReference type="ARBA" id="ARBA00008874"/>
    </source>
</evidence>
<dbReference type="InterPro" id="IPR011009">
    <property type="entry name" value="Kinase-like_dom_sf"/>
</dbReference>
<feature type="region of interest" description="Disordered" evidence="4">
    <location>
        <begin position="341"/>
        <end position="414"/>
    </location>
</feature>
<evidence type="ECO:0000259" key="5">
    <source>
        <dbReference type="PROSITE" id="PS50011"/>
    </source>
</evidence>
<dbReference type="Gene3D" id="1.10.510.10">
    <property type="entry name" value="Transferase(Phosphotransferase) domain 1"/>
    <property type="match status" value="1"/>
</dbReference>
<feature type="compositionally biased region" description="Basic and acidic residues" evidence="4">
    <location>
        <begin position="507"/>
        <end position="516"/>
    </location>
</feature>
<feature type="coiled-coil region" evidence="3">
    <location>
        <begin position="681"/>
        <end position="715"/>
    </location>
</feature>
<dbReference type="SUPFAM" id="SSF56112">
    <property type="entry name" value="Protein kinase-like (PK-like)"/>
    <property type="match status" value="1"/>
</dbReference>